<keyword evidence="2" id="KW-0732">Signal</keyword>
<organism evidence="3 4">
    <name type="scientific">Phytophthora rubi</name>
    <dbReference type="NCBI Taxonomy" id="129364"/>
    <lineage>
        <taxon>Eukaryota</taxon>
        <taxon>Sar</taxon>
        <taxon>Stramenopiles</taxon>
        <taxon>Oomycota</taxon>
        <taxon>Peronosporomycetes</taxon>
        <taxon>Peronosporales</taxon>
        <taxon>Peronosporaceae</taxon>
        <taxon>Phytophthora</taxon>
    </lineage>
</organism>
<protein>
    <recommendedName>
        <fullName evidence="5">RxLR effector protein</fullName>
    </recommendedName>
</protein>
<reference evidence="3 4" key="1">
    <citation type="submission" date="2018-09" db="EMBL/GenBank/DDBJ databases">
        <title>Genomic investigation of the strawberry pathogen Phytophthora fragariae indicates pathogenicity is determined by transcriptional variation in three key races.</title>
        <authorList>
            <person name="Adams T.M."/>
            <person name="Armitage A.D."/>
            <person name="Sobczyk M.K."/>
            <person name="Bates H.J."/>
            <person name="Dunwell J.M."/>
            <person name="Nellist C.F."/>
            <person name="Harrison R.J."/>
        </authorList>
    </citation>
    <scope>NUCLEOTIDE SEQUENCE [LARGE SCALE GENOMIC DNA]</scope>
    <source>
        <strain evidence="3 4">SCRP324</strain>
    </source>
</reference>
<evidence type="ECO:0000313" key="4">
    <source>
        <dbReference type="Proteomes" id="UP000435112"/>
    </source>
</evidence>
<dbReference type="Proteomes" id="UP000435112">
    <property type="component" value="Unassembled WGS sequence"/>
</dbReference>
<accession>A0A6A3IR82</accession>
<feature type="signal peptide" evidence="2">
    <location>
        <begin position="1"/>
        <end position="19"/>
    </location>
</feature>
<name>A0A6A3IR82_9STRA</name>
<evidence type="ECO:0000256" key="1">
    <source>
        <dbReference type="SAM" id="MobiDB-lite"/>
    </source>
</evidence>
<comment type="caution">
    <text evidence="3">The sequence shown here is derived from an EMBL/GenBank/DDBJ whole genome shotgun (WGS) entry which is preliminary data.</text>
</comment>
<evidence type="ECO:0000313" key="3">
    <source>
        <dbReference type="EMBL" id="KAE8983025.1"/>
    </source>
</evidence>
<gene>
    <name evidence="3" type="ORF">PR002_g23359</name>
</gene>
<feature type="compositionally biased region" description="Low complexity" evidence="1">
    <location>
        <begin position="39"/>
        <end position="63"/>
    </location>
</feature>
<evidence type="ECO:0000256" key="2">
    <source>
        <dbReference type="SAM" id="SignalP"/>
    </source>
</evidence>
<evidence type="ECO:0008006" key="5">
    <source>
        <dbReference type="Google" id="ProtNLM"/>
    </source>
</evidence>
<feature type="region of interest" description="Disordered" evidence="1">
    <location>
        <begin position="30"/>
        <end position="69"/>
    </location>
</feature>
<feature type="chain" id="PRO_5025529290" description="RxLR effector protein" evidence="2">
    <location>
        <begin position="20"/>
        <end position="69"/>
    </location>
</feature>
<proteinExistence type="predicted"/>
<dbReference type="EMBL" id="QXFU01002659">
    <property type="protein sequence ID" value="KAE8983025.1"/>
    <property type="molecule type" value="Genomic_DNA"/>
</dbReference>
<dbReference type="AlphaFoldDB" id="A0A6A3IR82"/>
<sequence length="69" mass="7237">MSLLPMVLLTSWLVSFGAALWLQCHSVLPPESPSRLEEPSSSLSVPSSHLDLVAPSSPVAPSVFPIGSP</sequence>